<evidence type="ECO:0000256" key="4">
    <source>
        <dbReference type="ARBA" id="ARBA00022833"/>
    </source>
</evidence>
<dbReference type="PROSITE" id="PS01359">
    <property type="entry name" value="ZF_PHD_1"/>
    <property type="match status" value="1"/>
</dbReference>
<dbReference type="InterPro" id="IPR028942">
    <property type="entry name" value="WHIM1_dom"/>
</dbReference>
<dbReference type="InterPro" id="IPR001965">
    <property type="entry name" value="Znf_PHD"/>
</dbReference>
<reference evidence="9" key="2">
    <citation type="journal article" date="2024" name="Plant">
        <title>Genomic evolution and insights into agronomic trait innovations of Sesamum species.</title>
        <authorList>
            <person name="Miao H."/>
            <person name="Wang L."/>
            <person name="Qu L."/>
            <person name="Liu H."/>
            <person name="Sun Y."/>
            <person name="Le M."/>
            <person name="Wang Q."/>
            <person name="Wei S."/>
            <person name="Zheng Y."/>
            <person name="Lin W."/>
            <person name="Duan Y."/>
            <person name="Cao H."/>
            <person name="Xiong S."/>
            <person name="Wang X."/>
            <person name="Wei L."/>
            <person name="Li C."/>
            <person name="Ma Q."/>
            <person name="Ju M."/>
            <person name="Zhao R."/>
            <person name="Li G."/>
            <person name="Mu C."/>
            <person name="Tian Q."/>
            <person name="Mei H."/>
            <person name="Zhang T."/>
            <person name="Gao T."/>
            <person name="Zhang H."/>
        </authorList>
    </citation>
    <scope>NUCLEOTIDE SEQUENCE</scope>
    <source>
        <strain evidence="9">K16</strain>
    </source>
</reference>
<dbReference type="InterPro" id="IPR047365">
    <property type="entry name" value="Tudor_AtPTM-like"/>
</dbReference>
<dbReference type="InterPro" id="IPR013083">
    <property type="entry name" value="Znf_RING/FYVE/PHD"/>
</dbReference>
<evidence type="ECO:0000256" key="1">
    <source>
        <dbReference type="ARBA" id="ARBA00004123"/>
    </source>
</evidence>
<dbReference type="GO" id="GO:0008270">
    <property type="term" value="F:zinc ion binding"/>
    <property type="evidence" value="ECO:0007669"/>
    <property type="project" value="UniProtKB-KW"/>
</dbReference>
<feature type="region of interest" description="Disordered" evidence="7">
    <location>
        <begin position="1425"/>
        <end position="1445"/>
    </location>
</feature>
<dbReference type="InterPro" id="IPR011011">
    <property type="entry name" value="Znf_FYVE_PHD"/>
</dbReference>
<organism evidence="9 10">
    <name type="scientific">Sesamum angolense</name>
    <dbReference type="NCBI Taxonomy" id="2727404"/>
    <lineage>
        <taxon>Eukaryota</taxon>
        <taxon>Viridiplantae</taxon>
        <taxon>Streptophyta</taxon>
        <taxon>Embryophyta</taxon>
        <taxon>Tracheophyta</taxon>
        <taxon>Spermatophyta</taxon>
        <taxon>Magnoliopsida</taxon>
        <taxon>eudicotyledons</taxon>
        <taxon>Gunneridae</taxon>
        <taxon>Pentapetalae</taxon>
        <taxon>asterids</taxon>
        <taxon>lamiids</taxon>
        <taxon>Lamiales</taxon>
        <taxon>Pedaliaceae</taxon>
        <taxon>Sesamum</taxon>
    </lineage>
</organism>
<reference evidence="9" key="1">
    <citation type="submission" date="2020-06" db="EMBL/GenBank/DDBJ databases">
        <authorList>
            <person name="Li T."/>
            <person name="Hu X."/>
            <person name="Zhang T."/>
            <person name="Song X."/>
            <person name="Zhang H."/>
            <person name="Dai N."/>
            <person name="Sheng W."/>
            <person name="Hou X."/>
            <person name="Wei L."/>
        </authorList>
    </citation>
    <scope>NUCLEOTIDE SEQUENCE</scope>
    <source>
        <strain evidence="9">K16</strain>
        <tissue evidence="9">Leaf</tissue>
    </source>
</reference>
<dbReference type="CDD" id="cd15532">
    <property type="entry name" value="PHD2_CHD_II"/>
    <property type="match status" value="1"/>
</dbReference>
<dbReference type="Pfam" id="PF00628">
    <property type="entry name" value="PHD"/>
    <property type="match status" value="1"/>
</dbReference>
<dbReference type="GO" id="GO:0000785">
    <property type="term" value="C:chromatin"/>
    <property type="evidence" value="ECO:0007669"/>
    <property type="project" value="UniProtKB-ARBA"/>
</dbReference>
<dbReference type="InterPro" id="IPR056618">
    <property type="entry name" value="Chromo_PTM"/>
</dbReference>
<comment type="subcellular location">
    <subcellularLocation>
        <location evidence="1">Nucleus</location>
    </subcellularLocation>
</comment>
<accession>A0AAE1WNN5</accession>
<dbReference type="PROSITE" id="PS50016">
    <property type="entry name" value="ZF_PHD_2"/>
    <property type="match status" value="1"/>
</dbReference>
<evidence type="ECO:0000313" key="9">
    <source>
        <dbReference type="EMBL" id="KAK4396775.1"/>
    </source>
</evidence>
<dbReference type="PANTHER" id="PTHR46508:SF1">
    <property type="entry name" value="PHD FINGER FAMILY PROTEIN"/>
    <property type="match status" value="1"/>
</dbReference>
<evidence type="ECO:0000313" key="10">
    <source>
        <dbReference type="Proteomes" id="UP001289374"/>
    </source>
</evidence>
<feature type="domain" description="PHD-type" evidence="8">
    <location>
        <begin position="403"/>
        <end position="450"/>
    </location>
</feature>
<sequence>MEPAVVGCQRRLGRKRKIDNVQNMMVDCSGKKRIVETRSMKLVGRYVRKEFRGSGVSLGRIIVYKSGMYRIKYEDGDCEDLCSSKVKAFLMEDADLTGEWSEKRQKLDESLLKKDVNQKVLKVDNGREPEKSNLGDSSLLSKMMNGDAGGSEAVKVHDHGNGDVDVDSLSDSCEILEGGTLIWIWKCHLFHHQNCHLLLGILVFRRNDFVGAINSSSANTLLDSVHVALMRVLKHHLQRLSSDGSELASKCLRCLDWGLLDTLTWPIYLVHYLMVMGYKNGPDWKGFYTHSLDRDYYTLSAGKKLTILQILCDDVLDSEELRTEMDMREESEVRIDTESKMAVTISEPKTVHPRYSKASACKDTEPLQSVAEHREIKSSHSSHFLESQAGGPIGNSIDEYGNGDECRLCSMDGLLICCDGCPSSYHPRCLGLNRMLMPDGSWYCPECKINASEPKILQGTALRGGENFGVDPYEHVFVASCDHLLVLKASINSGNCLRYYNRHDIPGVLHALYSKAEHFIMYSGICRGIMQYWGLLQEIFPCKEISEVGFHLENKMRSGDCIPQSVNLLDKSVPVMTAVDNTGTHENGSCEDLVPSCLTYCVQQPVLSGNSLDTSIKSDRHEDPTGEQSGVIMTMTEPASFSSSIGQPADPCELSQQSTSSVTQTVSCPTTHTHIKYRDPQNGTSLEAKASTPCLDINNRVDGKACGSSYDGYLYMGSYFKATDYINYYLHGDFAASAAANLAGLSSEENIVPESRSSDNQQKAMSASIALQLKAFSSVAMRFFWPNMEKKLVEVPGKDAAGVFLVRKQWRNQVEQATTCNVMKILLLEVSIHLMVEGMPDFSLICFLNLWLLHLALKDCGHYLEENVRTIAFSRVWTKFVGGCSPHSSTSQIAATAAGSTQKRRPGRRGRKTSTMVEVAVNDSRDMSTDFTWWRGGGTKKIPGVHYVEGNETPKISRRLVWRSAVEICGNTAQLALQVRYLDFHVRWSDLVRPEQTSSDGKGPEAEASAFRNAFISDKKIVEQEIRYCAAFSSQKHLPSRVMKNIKEEQILDDGKERYWFCQTYIPLYLIKEYEQKVEENKSVHLLPKLQTKQLKASRNNIFSNHFWKQDNKVWSYCCSCYRDVFFRNAVKCSGCQVTSGKDVECSVSTDLSLRVFYHFFFSDVGLCHVQCATSSTVNMNEEVEYLITCKQCCETQSAIQVEKSNVSPTSPLLLQGQESPNPATVTKRGKLEGYKGSPAVGTLEHPSAVKSITRSAVATRSKKLHWGLIWRKKNYEDTGMDFRIKNILLRGNLDRDLPEPLCRLCNQPYNAELIYIRCETCQYWFHADSVELDESKILFLVGFRCCKCRRIKSPVCPYLDTEKKKILEGKTECRQAGKLEISTMIDRHKKVETANSALPGKPGVTPAASDDPLVSLSEVEQCTGNKSEVESESGPGPQKLPIRRHIKEEKDIPCQAGRFQFDVSAPFEANVFKFTAMLPVKRHLTNSCQIKVSDLSEANAVSCTQDSFSPQVQRIASKENLDDSMTLEYDLFSPDDMKFVHQTYFSSNELLAPDDCGHANGKGSPDNVADNMETYSALPENGTLEMLFVVCRYISTVLHGLNHLLGRVAGGVAIAAIEVPSWQCGDAVSISPQAGWAFDLLSTSLSVAVISWMKL</sequence>
<comment type="caution">
    <text evidence="9">The sequence shown here is derived from an EMBL/GenBank/DDBJ whole genome shotgun (WGS) entry which is preliminary data.</text>
</comment>
<evidence type="ECO:0000256" key="7">
    <source>
        <dbReference type="SAM" id="MobiDB-lite"/>
    </source>
</evidence>
<dbReference type="InterPro" id="IPR019787">
    <property type="entry name" value="Znf_PHD-finger"/>
</dbReference>
<dbReference type="EMBL" id="JACGWL010000008">
    <property type="protein sequence ID" value="KAK4396775.1"/>
    <property type="molecule type" value="Genomic_DNA"/>
</dbReference>
<keyword evidence="3 6" id="KW-0863">Zinc-finger</keyword>
<name>A0AAE1WNN5_9LAMI</name>
<evidence type="ECO:0000256" key="5">
    <source>
        <dbReference type="ARBA" id="ARBA00023242"/>
    </source>
</evidence>
<feature type="region of interest" description="Disordered" evidence="7">
    <location>
        <begin position="885"/>
        <end position="914"/>
    </location>
</feature>
<evidence type="ECO:0000259" key="8">
    <source>
        <dbReference type="PROSITE" id="PS50016"/>
    </source>
</evidence>
<dbReference type="Pfam" id="PF24294">
    <property type="entry name" value="Chromo_PTM"/>
    <property type="match status" value="1"/>
</dbReference>
<dbReference type="Proteomes" id="UP001289374">
    <property type="component" value="Unassembled WGS sequence"/>
</dbReference>
<proteinExistence type="predicted"/>
<dbReference type="Gene3D" id="3.30.40.10">
    <property type="entry name" value="Zinc/RING finger domain, C3HC4 (zinc finger)"/>
    <property type="match status" value="2"/>
</dbReference>
<feature type="compositionally biased region" description="Polar residues" evidence="7">
    <location>
        <begin position="886"/>
        <end position="901"/>
    </location>
</feature>
<feature type="compositionally biased region" description="Basic residues" evidence="7">
    <location>
        <begin position="902"/>
        <end position="912"/>
    </location>
</feature>
<keyword evidence="2" id="KW-0479">Metal-binding</keyword>
<keyword evidence="4" id="KW-0862">Zinc</keyword>
<gene>
    <name evidence="9" type="ORF">Sango_1514100</name>
</gene>
<dbReference type="PANTHER" id="PTHR46508">
    <property type="entry name" value="PHD FINGER FAMILY PROTEIN"/>
    <property type="match status" value="1"/>
</dbReference>
<protein>
    <submittedName>
        <fullName evidence="9">DDT domain-containing protein PTM</fullName>
    </submittedName>
</protein>
<dbReference type="InterPro" id="IPR019786">
    <property type="entry name" value="Zinc_finger_PHD-type_CS"/>
</dbReference>
<dbReference type="SUPFAM" id="SSF57903">
    <property type="entry name" value="FYVE/PHD zinc finger"/>
    <property type="match status" value="2"/>
</dbReference>
<dbReference type="SMART" id="SM00249">
    <property type="entry name" value="PHD"/>
    <property type="match status" value="2"/>
</dbReference>
<dbReference type="Pfam" id="PF21743">
    <property type="entry name" value="PTM_DIR17_Tudor"/>
    <property type="match status" value="1"/>
</dbReference>
<evidence type="ECO:0000256" key="3">
    <source>
        <dbReference type="ARBA" id="ARBA00022771"/>
    </source>
</evidence>
<evidence type="ECO:0000256" key="2">
    <source>
        <dbReference type="ARBA" id="ARBA00022723"/>
    </source>
</evidence>
<dbReference type="Pfam" id="PF15612">
    <property type="entry name" value="WHIM1"/>
    <property type="match status" value="1"/>
</dbReference>
<keyword evidence="5" id="KW-0539">Nucleus</keyword>
<dbReference type="GO" id="GO:0005634">
    <property type="term" value="C:nucleus"/>
    <property type="evidence" value="ECO:0007669"/>
    <property type="project" value="UniProtKB-SubCell"/>
</dbReference>
<keyword evidence="10" id="KW-1185">Reference proteome</keyword>
<evidence type="ECO:0000256" key="6">
    <source>
        <dbReference type="PROSITE-ProRule" id="PRU00146"/>
    </source>
</evidence>